<dbReference type="AlphaFoldDB" id="A0A1T3NJX2"/>
<dbReference type="EMBL" id="MWQN01000004">
    <property type="protein sequence ID" value="OPC77038.1"/>
    <property type="molecule type" value="Genomic_DNA"/>
</dbReference>
<evidence type="ECO:0000313" key="2">
    <source>
        <dbReference type="Proteomes" id="UP000190037"/>
    </source>
</evidence>
<name>A0A1T3NJX2_9ACTN</name>
<dbReference type="Proteomes" id="UP000190037">
    <property type="component" value="Unassembled WGS sequence"/>
</dbReference>
<evidence type="ECO:0000313" key="1">
    <source>
        <dbReference type="EMBL" id="OPC77038.1"/>
    </source>
</evidence>
<accession>A0A1T3NJX2</accession>
<keyword evidence="2" id="KW-1185">Reference proteome</keyword>
<organism evidence="1 2">
    <name type="scientific">Embleya scabrispora</name>
    <dbReference type="NCBI Taxonomy" id="159449"/>
    <lineage>
        <taxon>Bacteria</taxon>
        <taxon>Bacillati</taxon>
        <taxon>Actinomycetota</taxon>
        <taxon>Actinomycetes</taxon>
        <taxon>Kitasatosporales</taxon>
        <taxon>Streptomycetaceae</taxon>
        <taxon>Embleya</taxon>
    </lineage>
</organism>
<sequence>MRTAVLVDETTSGARVGAGELSFEGDCPTLREIIRRRVFQEVARFEADALDSDGADGAGGMNAERRAKTAAVFEGVFRPASGEEHMDRGPKSARFQDPERQCALAIEAFERNGFVVLVGDRQVEDLDEPVTLAGDTEIVFLRLIALVGG</sequence>
<comment type="caution">
    <text evidence="1">The sequence shown here is derived from an EMBL/GenBank/DDBJ whole genome shotgun (WGS) entry which is preliminary data.</text>
</comment>
<proteinExistence type="predicted"/>
<reference evidence="1 2" key="1">
    <citation type="submission" date="2017-03" db="EMBL/GenBank/DDBJ databases">
        <title>Draft genome sequence of Streptomyces scabrisporus NF3, endophyte isolated from Amphipterygium adstringens.</title>
        <authorList>
            <person name="Vazquez M."/>
            <person name="Ceapa C.D."/>
            <person name="Rodriguez Luna D."/>
            <person name="Sanchez Esquivel S."/>
        </authorList>
    </citation>
    <scope>NUCLEOTIDE SEQUENCE [LARGE SCALE GENOMIC DNA]</scope>
    <source>
        <strain evidence="1 2">NF3</strain>
    </source>
</reference>
<gene>
    <name evidence="1" type="ORF">B4N89_41420</name>
</gene>
<dbReference type="RefSeq" id="WP_078981798.1">
    <property type="nucleotide sequence ID" value="NZ_MWQN01000004.1"/>
</dbReference>
<dbReference type="OrthoDB" id="214814at2"/>
<protein>
    <submittedName>
        <fullName evidence="1">Uncharacterized protein</fullName>
    </submittedName>
</protein>
<dbReference type="STRING" id="159449.B4N89_41420"/>